<dbReference type="Proteomes" id="UP000192434">
    <property type="component" value="Unassembled WGS sequence"/>
</dbReference>
<proteinExistence type="predicted"/>
<dbReference type="OrthoDB" id="4763836at2"/>
<evidence type="ECO:0000313" key="2">
    <source>
        <dbReference type="EMBL" id="ORB50342.1"/>
    </source>
</evidence>
<comment type="caution">
    <text evidence="2">The sequence shown here is derived from an EMBL/GenBank/DDBJ whole genome shotgun (WGS) entry which is preliminary data.</text>
</comment>
<dbReference type="EMBL" id="MVII01000036">
    <property type="protein sequence ID" value="ORB50342.1"/>
    <property type="molecule type" value="Genomic_DNA"/>
</dbReference>
<accession>A0A1X0IPL1</accession>
<gene>
    <name evidence="2" type="ORF">BST43_22445</name>
</gene>
<sequence length="104" mass="11030">MSDSIQYGKAAYGNLDELASHGTKLDAATQELRDAFRSLYPVFAGQGAAAVAEVEAAVQLNLQDWIARHSQQTQNAVDQHDAMHAQDNAVRDAVAGSYGGGRGL</sequence>
<evidence type="ECO:0008006" key="4">
    <source>
        <dbReference type="Google" id="ProtNLM"/>
    </source>
</evidence>
<evidence type="ECO:0000313" key="3">
    <source>
        <dbReference type="Proteomes" id="UP000192434"/>
    </source>
</evidence>
<evidence type="ECO:0000256" key="1">
    <source>
        <dbReference type="SAM" id="MobiDB-lite"/>
    </source>
</evidence>
<dbReference type="RefSeq" id="WP_005094941.1">
    <property type="nucleotide sequence ID" value="NZ_MVII01000036.1"/>
</dbReference>
<organism evidence="2 3">
    <name type="scientific">Mycobacteroides saopaulense</name>
    <dbReference type="NCBI Taxonomy" id="1578165"/>
    <lineage>
        <taxon>Bacteria</taxon>
        <taxon>Bacillati</taxon>
        <taxon>Actinomycetota</taxon>
        <taxon>Actinomycetes</taxon>
        <taxon>Mycobacteriales</taxon>
        <taxon>Mycobacteriaceae</taxon>
        <taxon>Mycobacteroides</taxon>
    </lineage>
</organism>
<protein>
    <recommendedName>
        <fullName evidence="4">ESX-1 secretion-associated protein</fullName>
    </recommendedName>
</protein>
<feature type="region of interest" description="Disordered" evidence="1">
    <location>
        <begin position="71"/>
        <end position="104"/>
    </location>
</feature>
<dbReference type="AlphaFoldDB" id="A0A1X0IPL1"/>
<name>A0A1X0IPL1_9MYCO</name>
<reference evidence="2 3" key="1">
    <citation type="submission" date="2016-12" db="EMBL/GenBank/DDBJ databases">
        <title>The new phylogeny of genus Mycobacterium.</title>
        <authorList>
            <person name="Tortoli E."/>
            <person name="Trovato A."/>
            <person name="Cirillo D.M."/>
        </authorList>
    </citation>
    <scope>NUCLEOTIDE SEQUENCE [LARGE SCALE GENOMIC DNA]</scope>
    <source>
        <strain evidence="2 3">CCUG 66554</strain>
    </source>
</reference>